<reference evidence="1" key="1">
    <citation type="journal article" date="2022" name="Int. J. Mol. Sci.">
        <title>Draft Genome of Tanacetum Coccineum: Genomic Comparison of Closely Related Tanacetum-Family Plants.</title>
        <authorList>
            <person name="Yamashiro T."/>
            <person name="Shiraishi A."/>
            <person name="Nakayama K."/>
            <person name="Satake H."/>
        </authorList>
    </citation>
    <scope>NUCLEOTIDE SEQUENCE</scope>
</reference>
<dbReference type="Proteomes" id="UP001151760">
    <property type="component" value="Unassembled WGS sequence"/>
</dbReference>
<gene>
    <name evidence="1" type="ORF">Tco_0799440</name>
</gene>
<evidence type="ECO:0000313" key="2">
    <source>
        <dbReference type="Proteomes" id="UP001151760"/>
    </source>
</evidence>
<reference evidence="1" key="2">
    <citation type="submission" date="2022-01" db="EMBL/GenBank/DDBJ databases">
        <authorList>
            <person name="Yamashiro T."/>
            <person name="Shiraishi A."/>
            <person name="Satake H."/>
            <person name="Nakayama K."/>
        </authorList>
    </citation>
    <scope>NUCLEOTIDE SEQUENCE</scope>
</reference>
<keyword evidence="2" id="KW-1185">Reference proteome</keyword>
<comment type="caution">
    <text evidence="1">The sequence shown here is derived from an EMBL/GenBank/DDBJ whole genome shotgun (WGS) entry which is preliminary data.</text>
</comment>
<proteinExistence type="predicted"/>
<evidence type="ECO:0000313" key="1">
    <source>
        <dbReference type="EMBL" id="GJS92472.1"/>
    </source>
</evidence>
<protein>
    <submittedName>
        <fullName evidence="1">Uncharacterized protein</fullName>
    </submittedName>
</protein>
<sequence length="239" mass="27761">MGILNQQTLAESGTEGRPPILEKDVTWASRFLRFLDNKREEGELMWYSIDNGPLKRKLIDDPQHPGEKMYKRVKYLSTEDMDSKKGISRLMNEFDKFSAEISESLTSVYERFSTLVNNVDRNKIKPSEIALNTKFLNDEVNLAFGRHLEEIHMTWAHLEKKTDKTTELHQHFSRLCSQRLKTASQDARDVVIIHPMTVSQESMTASTARPSPRSRIFYFKTESRLKRDAVAAIFLYIQT</sequence>
<accession>A0ABQ4ZU54</accession>
<name>A0ABQ4ZU54_9ASTR</name>
<dbReference type="EMBL" id="BQNB010011584">
    <property type="protein sequence ID" value="GJS92472.1"/>
    <property type="molecule type" value="Genomic_DNA"/>
</dbReference>
<organism evidence="1 2">
    <name type="scientific">Tanacetum coccineum</name>
    <dbReference type="NCBI Taxonomy" id="301880"/>
    <lineage>
        <taxon>Eukaryota</taxon>
        <taxon>Viridiplantae</taxon>
        <taxon>Streptophyta</taxon>
        <taxon>Embryophyta</taxon>
        <taxon>Tracheophyta</taxon>
        <taxon>Spermatophyta</taxon>
        <taxon>Magnoliopsida</taxon>
        <taxon>eudicotyledons</taxon>
        <taxon>Gunneridae</taxon>
        <taxon>Pentapetalae</taxon>
        <taxon>asterids</taxon>
        <taxon>campanulids</taxon>
        <taxon>Asterales</taxon>
        <taxon>Asteraceae</taxon>
        <taxon>Asteroideae</taxon>
        <taxon>Anthemideae</taxon>
        <taxon>Anthemidinae</taxon>
        <taxon>Tanacetum</taxon>
    </lineage>
</organism>